<evidence type="ECO:0000313" key="2">
    <source>
        <dbReference type="EMBL" id="TNY22563.1"/>
    </source>
</evidence>
<feature type="region of interest" description="Disordered" evidence="1">
    <location>
        <begin position="1"/>
        <end position="41"/>
    </location>
</feature>
<evidence type="ECO:0000313" key="3">
    <source>
        <dbReference type="Proteomes" id="UP000311382"/>
    </source>
</evidence>
<feature type="compositionally biased region" description="Basic and acidic residues" evidence="1">
    <location>
        <begin position="193"/>
        <end position="215"/>
    </location>
</feature>
<feature type="compositionally biased region" description="Low complexity" evidence="1">
    <location>
        <begin position="377"/>
        <end position="413"/>
    </location>
</feature>
<feature type="compositionally biased region" description="Polar residues" evidence="1">
    <location>
        <begin position="15"/>
        <end position="24"/>
    </location>
</feature>
<feature type="region of interest" description="Disordered" evidence="1">
    <location>
        <begin position="377"/>
        <end position="466"/>
    </location>
</feature>
<proteinExistence type="predicted"/>
<accession>A0A5C5G0E2</accession>
<evidence type="ECO:0000256" key="1">
    <source>
        <dbReference type="SAM" id="MobiDB-lite"/>
    </source>
</evidence>
<feature type="region of interest" description="Disordered" evidence="1">
    <location>
        <begin position="67"/>
        <end position="234"/>
    </location>
</feature>
<name>A0A5C5G0E2_9BASI</name>
<dbReference type="AlphaFoldDB" id="A0A5C5G0E2"/>
<gene>
    <name evidence="2" type="ORF">DMC30DRAFT_134777</name>
</gene>
<feature type="compositionally biased region" description="Polar residues" evidence="1">
    <location>
        <begin position="180"/>
        <end position="189"/>
    </location>
</feature>
<organism evidence="2 3">
    <name type="scientific">Rhodotorula diobovata</name>
    <dbReference type="NCBI Taxonomy" id="5288"/>
    <lineage>
        <taxon>Eukaryota</taxon>
        <taxon>Fungi</taxon>
        <taxon>Dikarya</taxon>
        <taxon>Basidiomycota</taxon>
        <taxon>Pucciniomycotina</taxon>
        <taxon>Microbotryomycetes</taxon>
        <taxon>Sporidiobolales</taxon>
        <taxon>Sporidiobolaceae</taxon>
        <taxon>Rhodotorula</taxon>
    </lineage>
</organism>
<feature type="region of interest" description="Disordered" evidence="1">
    <location>
        <begin position="578"/>
        <end position="600"/>
    </location>
</feature>
<keyword evidence="3" id="KW-1185">Reference proteome</keyword>
<feature type="compositionally biased region" description="Basic and acidic residues" evidence="1">
    <location>
        <begin position="222"/>
        <end position="234"/>
    </location>
</feature>
<protein>
    <submittedName>
        <fullName evidence="2">Uncharacterized protein</fullName>
    </submittedName>
</protein>
<feature type="compositionally biased region" description="Acidic residues" evidence="1">
    <location>
        <begin position="144"/>
        <end position="155"/>
    </location>
</feature>
<reference evidence="2 3" key="1">
    <citation type="submission" date="2019-03" db="EMBL/GenBank/DDBJ databases">
        <title>Rhodosporidium diobovatum UCD-FST 08-225 genome sequencing, assembly, and annotation.</title>
        <authorList>
            <person name="Fakankun I.U."/>
            <person name="Fristensky B."/>
            <person name="Levin D.B."/>
        </authorList>
    </citation>
    <scope>NUCLEOTIDE SEQUENCE [LARGE SCALE GENOMIC DNA]</scope>
    <source>
        <strain evidence="2 3">UCD-FST 08-225</strain>
    </source>
</reference>
<sequence length="600" mass="62772">MATAGATSPLHDRSNTTSPDSTSAAPIASKPCRSLSSSSVGPFEAPVARKAHDDGVSLQVRADGRARLFGGLGGGGTRQRGTSNSPGAGTSHYGGLGRSRTGGCEGGDEHWAEATSRTAHDWSYVERTPSPLPGTMLHSSGTGEDAEGSVDELDTPPECSRIDPDKAERPSAQVDDDTTLLRQFTSAFSPSPRIEEAVPRREKRQEAARVSLFDERVEEEGREAKSHRPHGESVEVAEKATSHLALSPFVTPARPAGLTRSVSHGTGLSSRHLVQASTSEDDPVPSSPGPHDSSRLSPLAQNLIRILAHPERLPLGLVPLLESCVREADAAGRGLAVGSMSTLAFKAGLFAPSTTGGAPVEVDEMPPPASRLPVQVRSLSMSTTTASSRSGTASSSSSTPRSSSISSGSGMQSVPPSEVAKSCGSSSDADIVRPLPPKCHPPRPRRTPLRYVYESGDTSYEDERRHRSRALVLRAEEEVRAHKAALALAGVVEDHVEPQSSVGSNGEAVQDRLMDVEEERADEVVDAALPGGSRSAVAPARALPGGTSARASGRPAKAKRAQSRMPALAEEVLAAQGAEDWGVRRSKRARQSAPPAAGVK</sequence>
<feature type="compositionally biased region" description="Polar residues" evidence="1">
    <location>
        <begin position="260"/>
        <end position="269"/>
    </location>
</feature>
<comment type="caution">
    <text evidence="2">The sequence shown here is derived from an EMBL/GenBank/DDBJ whole genome shotgun (WGS) entry which is preliminary data.</text>
</comment>
<feature type="region of interest" description="Disordered" evidence="1">
    <location>
        <begin position="530"/>
        <end position="564"/>
    </location>
</feature>
<feature type="compositionally biased region" description="Basic and acidic residues" evidence="1">
    <location>
        <begin position="160"/>
        <end position="169"/>
    </location>
</feature>
<dbReference type="EMBL" id="SOZI01000023">
    <property type="protein sequence ID" value="TNY22563.1"/>
    <property type="molecule type" value="Genomic_DNA"/>
</dbReference>
<dbReference type="Proteomes" id="UP000311382">
    <property type="component" value="Unassembled WGS sequence"/>
</dbReference>
<feature type="compositionally biased region" description="Basic and acidic residues" evidence="1">
    <location>
        <begin position="107"/>
        <end position="124"/>
    </location>
</feature>
<feature type="region of interest" description="Disordered" evidence="1">
    <location>
        <begin position="253"/>
        <end position="296"/>
    </location>
</feature>
<dbReference type="OrthoDB" id="10680055at2759"/>